<keyword evidence="2" id="KW-0695">RNA-directed DNA polymerase</keyword>
<reference evidence="2 3" key="1">
    <citation type="submission" date="2015-12" db="EMBL/GenBank/DDBJ databases">
        <title>Draft genome sequence of Moniliophthora roreri, the causal agent of frosty pod rot of cacao.</title>
        <authorList>
            <person name="Aime M.C."/>
            <person name="Diaz-Valderrama J.R."/>
            <person name="Kijpornyongpan T."/>
            <person name="Phillips-Mora W."/>
        </authorList>
    </citation>
    <scope>NUCLEOTIDE SEQUENCE [LARGE SCALE GENOMIC DNA]</scope>
    <source>
        <strain evidence="2 3">MCA 2952</strain>
    </source>
</reference>
<keyword evidence="2" id="KW-0808">Transferase</keyword>
<dbReference type="AlphaFoldDB" id="A0A0W0G1E0"/>
<dbReference type="EMBL" id="LATX01001347">
    <property type="protein sequence ID" value="KTB42328.1"/>
    <property type="molecule type" value="Genomic_DNA"/>
</dbReference>
<organism evidence="2 3">
    <name type="scientific">Moniliophthora roreri</name>
    <name type="common">Frosty pod rot fungus</name>
    <name type="synonym">Monilia roreri</name>
    <dbReference type="NCBI Taxonomy" id="221103"/>
    <lineage>
        <taxon>Eukaryota</taxon>
        <taxon>Fungi</taxon>
        <taxon>Dikarya</taxon>
        <taxon>Basidiomycota</taxon>
        <taxon>Agaricomycotina</taxon>
        <taxon>Agaricomycetes</taxon>
        <taxon>Agaricomycetidae</taxon>
        <taxon>Agaricales</taxon>
        <taxon>Marasmiineae</taxon>
        <taxon>Marasmiaceae</taxon>
        <taxon>Moniliophthora</taxon>
    </lineage>
</organism>
<comment type="caution">
    <text evidence="2">The sequence shown here is derived from an EMBL/GenBank/DDBJ whole genome shotgun (WGS) entry which is preliminary data.</text>
</comment>
<feature type="compositionally biased region" description="Pro residues" evidence="1">
    <location>
        <begin position="44"/>
        <end position="56"/>
    </location>
</feature>
<sequence>MDIPERLFQIEAQLKLSPECYTATQNMLQALLSAMEHFKSSSQPLPPSTTAPPLSPLGPSCSTSQPGSSKLPKLTLPPEFDGDHTKGLMTKRNAALWASYYGQGILSRSTPHWGTFDTFLQLLREHFTVLDSAALAYAHLNSTAYYMCNWTIDGYTDEFEHLIRESQYSDSLWIVKQFYASLNDKLGTSIERLSNAATLLAFGLPAHLSMHTTS</sequence>
<proteinExistence type="predicted"/>
<feature type="region of interest" description="Disordered" evidence="1">
    <location>
        <begin position="39"/>
        <end position="75"/>
    </location>
</feature>
<evidence type="ECO:0000313" key="2">
    <source>
        <dbReference type="EMBL" id="KTB42328.1"/>
    </source>
</evidence>
<keyword evidence="2" id="KW-0548">Nucleotidyltransferase</keyword>
<dbReference type="GO" id="GO:0003964">
    <property type="term" value="F:RNA-directed DNA polymerase activity"/>
    <property type="evidence" value="ECO:0007669"/>
    <property type="project" value="UniProtKB-KW"/>
</dbReference>
<dbReference type="Proteomes" id="UP000054988">
    <property type="component" value="Unassembled WGS sequence"/>
</dbReference>
<gene>
    <name evidence="2" type="ORF">WG66_5098</name>
</gene>
<accession>A0A0W0G1E0</accession>
<evidence type="ECO:0000256" key="1">
    <source>
        <dbReference type="SAM" id="MobiDB-lite"/>
    </source>
</evidence>
<protein>
    <submittedName>
        <fullName evidence="2">Putative reverse transcriptase-rnase h-integrase</fullName>
    </submittedName>
</protein>
<evidence type="ECO:0000313" key="3">
    <source>
        <dbReference type="Proteomes" id="UP000054988"/>
    </source>
</evidence>
<name>A0A0W0G1E0_MONRR</name>